<accession>A0ABT2MKI0</accession>
<dbReference type="InterPro" id="IPR049753">
    <property type="entry name" value="EPS_HpsL-like"/>
</dbReference>
<dbReference type="Proteomes" id="UP001525890">
    <property type="component" value="Unassembled WGS sequence"/>
</dbReference>
<keyword evidence="2" id="KW-1133">Transmembrane helix</keyword>
<evidence type="ECO:0000313" key="3">
    <source>
        <dbReference type="EMBL" id="MCT7965228.1"/>
    </source>
</evidence>
<feature type="transmembrane region" description="Helical" evidence="2">
    <location>
        <begin position="331"/>
        <end position="349"/>
    </location>
</feature>
<feature type="transmembrane region" description="Helical" evidence="2">
    <location>
        <begin position="476"/>
        <end position="497"/>
    </location>
</feature>
<sequence>MLKSKQKSKKKSQTNQETQAPSLSKKELAVQQKKVDRERKAMIRSFQTYGGLGAAIGIVLFFVADYKLAIAGGGGVAVLLLSYKYPRLAMWGFMIYMPFAGTITYWVGGGNAIFQLAKDGFYIPGAIALYQEIKRKKLSFLIPPQLGPALNILLFVCLLTLAFVNGAQQFAPKPQGQPIAMGLLGLKVFIGYVPLLGCSYYLIRNKKEFLWLTRTHVILAVICCGLGVVQYWLLLTGRCAGTRGYTGEALFKATLDAKCLVGGSLVFSPEQSMIRLPGTFVAPWQWAWFLIANLFFTFASAFNDPSLVWQLLSFLGMALVFVNSVISGQRIALALVPVFAVILLVVTGQVTNLKRFIPIAIGLSILGFGAMALFPDVVTERIDSFVSRWNASPPTDFIAHQAEFTSKGQDGFFGNGLGRATNSARMFGEPRLIETYYPKLLYEIGPVGVMGFLIFVTTLTYLAFKTYRSVKDKNLRGYGASYWVFILFISYNTYYYPLDVDPVAVYYWVFAGLLFKLPDLDREVAQEKLEAEELGLLDNKRSSKKKPKKK</sequence>
<dbReference type="NCBIfam" id="NF038300">
    <property type="entry name" value="EPS_HpsL"/>
    <property type="match status" value="1"/>
</dbReference>
<feature type="compositionally biased region" description="Basic residues" evidence="1">
    <location>
        <begin position="1"/>
        <end position="12"/>
    </location>
</feature>
<feature type="transmembrane region" description="Helical" evidence="2">
    <location>
        <begin position="307"/>
        <end position="325"/>
    </location>
</feature>
<gene>
    <name evidence="3" type="primary">hpsL</name>
    <name evidence="3" type="ORF">NG799_02640</name>
</gene>
<feature type="transmembrane region" description="Helical" evidence="2">
    <location>
        <begin position="444"/>
        <end position="464"/>
    </location>
</feature>
<keyword evidence="2" id="KW-0812">Transmembrane</keyword>
<comment type="caution">
    <text evidence="3">The sequence shown here is derived from an EMBL/GenBank/DDBJ whole genome shotgun (WGS) entry which is preliminary data.</text>
</comment>
<evidence type="ECO:0000256" key="1">
    <source>
        <dbReference type="SAM" id="MobiDB-lite"/>
    </source>
</evidence>
<dbReference type="RefSeq" id="WP_368004932.1">
    <property type="nucleotide sequence ID" value="NZ_JAMXFF010000002.1"/>
</dbReference>
<feature type="transmembrane region" description="Helical" evidence="2">
    <location>
        <begin position="356"/>
        <end position="374"/>
    </location>
</feature>
<organism evidence="3 4">
    <name type="scientific">Laspinema palackyanum D2a</name>
    <dbReference type="NCBI Taxonomy" id="2953684"/>
    <lineage>
        <taxon>Bacteria</taxon>
        <taxon>Bacillati</taxon>
        <taxon>Cyanobacteriota</taxon>
        <taxon>Cyanophyceae</taxon>
        <taxon>Oscillatoriophycideae</taxon>
        <taxon>Oscillatoriales</taxon>
        <taxon>Laspinemataceae</taxon>
        <taxon>Laspinema</taxon>
        <taxon>Laspinema palackyanum</taxon>
    </lineage>
</organism>
<evidence type="ECO:0000313" key="4">
    <source>
        <dbReference type="Proteomes" id="UP001525890"/>
    </source>
</evidence>
<proteinExistence type="predicted"/>
<name>A0ABT2MKI0_9CYAN</name>
<protein>
    <submittedName>
        <fullName evidence="3">Hormogonium polysaccharide biosynthesis protein HpsL</fullName>
    </submittedName>
</protein>
<keyword evidence="4" id="KW-1185">Reference proteome</keyword>
<feature type="transmembrane region" description="Helical" evidence="2">
    <location>
        <begin position="215"/>
        <end position="234"/>
    </location>
</feature>
<keyword evidence="2" id="KW-0472">Membrane</keyword>
<reference evidence="3 4" key="1">
    <citation type="journal article" date="2022" name="Front. Microbiol.">
        <title>High genomic differentiation and limited gene flow indicate recent cryptic speciation within the genus Laspinema (cyanobacteria).</title>
        <authorList>
            <person name="Stanojkovic A."/>
            <person name="Skoupy S."/>
            <person name="Skaloud P."/>
            <person name="Dvorak P."/>
        </authorList>
    </citation>
    <scope>NUCLEOTIDE SEQUENCE [LARGE SCALE GENOMIC DNA]</scope>
    <source>
        <strain evidence="3 4">D2a</strain>
    </source>
</reference>
<feature type="transmembrane region" description="Helical" evidence="2">
    <location>
        <begin position="146"/>
        <end position="167"/>
    </location>
</feature>
<feature type="transmembrane region" description="Helical" evidence="2">
    <location>
        <begin position="49"/>
        <end position="68"/>
    </location>
</feature>
<feature type="transmembrane region" description="Helical" evidence="2">
    <location>
        <begin position="179"/>
        <end position="203"/>
    </location>
</feature>
<dbReference type="EMBL" id="JAMXFF010000002">
    <property type="protein sequence ID" value="MCT7965228.1"/>
    <property type="molecule type" value="Genomic_DNA"/>
</dbReference>
<evidence type="ECO:0000256" key="2">
    <source>
        <dbReference type="SAM" id="Phobius"/>
    </source>
</evidence>
<feature type="region of interest" description="Disordered" evidence="1">
    <location>
        <begin position="1"/>
        <end position="30"/>
    </location>
</feature>
<feature type="transmembrane region" description="Helical" evidence="2">
    <location>
        <begin position="285"/>
        <end position="302"/>
    </location>
</feature>
<feature type="transmembrane region" description="Helical" evidence="2">
    <location>
        <begin position="88"/>
        <end position="108"/>
    </location>
</feature>